<protein>
    <submittedName>
        <fullName evidence="10">Transient receptor potential cation channel subfamily A member 1-like 5</fullName>
    </submittedName>
</protein>
<feature type="repeat" description="ANK" evidence="8">
    <location>
        <begin position="173"/>
        <end position="206"/>
    </location>
</feature>
<evidence type="ECO:0000256" key="2">
    <source>
        <dbReference type="ARBA" id="ARBA00022606"/>
    </source>
</evidence>
<dbReference type="Proteomes" id="UP000747542">
    <property type="component" value="Unassembled WGS sequence"/>
</dbReference>
<feature type="transmembrane region" description="Helical" evidence="9">
    <location>
        <begin position="938"/>
        <end position="957"/>
    </location>
</feature>
<dbReference type="InterPro" id="IPR002110">
    <property type="entry name" value="Ankyrin_rpt"/>
</dbReference>
<feature type="repeat" description="ANK" evidence="8">
    <location>
        <begin position="106"/>
        <end position="138"/>
    </location>
</feature>
<sequence length="1142" mass="128675">MAVHEKTQIPLLQKMSRRARRKHKKQARFGSDVAINIESTPSNAKKTRPVYERSISVRERYSRVDDTSNVRKYAEELLQKAVENDYDGCQALLEKGDNVNVEDKETKSTALHIATKNGQRDIVILLLSKGADCNAQDGTGQSPLHLTATKDHVDCCEELLKCSNLKVNIPNKTHDTPLHQAAKEGRIDICTMLLEHADIDVKAKNKIGMTPLHLAAHENHKNVIQLLMNKGANCNTQDRNFHLPLHYAAQKGFPESCEVLLSNIKSADREKQLKTHLKNGKTPLMLAAQGGHHKCCVKLTNTYINAKDKVGNTALHLAAAGGYENTIAELLNMGAKANTQNIKGSAPVLDAASKKNAGCLKILVEKDANLFFVGQQNKNVLHYAAEKNSVECLTYLLSLPNMKSLLDKKDDNNCTPLHISIKREAVECAHILLENNASPVEQCIGGMTPLHLAADKGYISICEILLAKDEVKVSQENDSKATPLHLAALHGSAEVCQMLLRKGARLSATDGEGRTPLHIASLKNYATVVKLLTKKGAPQRTKDDTGSTALHLAASKGSLECCQVLAASAKAVCNDLDHNGNRPLDRAFEKKHDKAFEFLLLHMPYREHQEEFVLCLHEYMHTALTGNRITAVKAIIDSSWWEAGFTGANGHHCLNFRQLVECHPSLALKVQDKCVQHINDDAEVTYDFRFLEDNYYILSDSLKWKNDHPLSLMISHTRHQLLHHPLVNAWLLHKWRSYIYIVFLACLLLELIFVTCLIIFMGYIDNWMNIERRCNFTREQFCEISDTLSQVHDLGLTSQPLHGDVVTGGNTETITNSTDNIAISQFTGFPDNATLIEFAKCNTGVPVKRGISCVLLKKEYLFVENLMQILRVVFTIVVLIPGGSCEFHYNVLGVEQWECGILALLVEWLYFINMLNQLPMISVFMPITRSFLKSFFKVLFYIIMLVFIFAFIFHLLLRDQAAFHTVPQAMVKTIVWMLGDLAYDDTFLNDVPLVYPVMVNILFVLFVTTIGGFIVNLVVAQPSEKLNSFRDKAAFHRAASRCRLFLKLEVCFPFFRKFRTRRFFVGEETTSNGSIFLTKKLLRLDNEVKEAEPENSLQLQLLEQNKQMTAMLNLQKEEIHDLKQQLNIITKYLPGRNRDSIM</sequence>
<feature type="repeat" description="ANK" evidence="8">
    <location>
        <begin position="310"/>
        <end position="342"/>
    </location>
</feature>
<dbReference type="PROSITE" id="PS50297">
    <property type="entry name" value="ANK_REP_REGION"/>
    <property type="match status" value="7"/>
</dbReference>
<dbReference type="SMART" id="SM00248">
    <property type="entry name" value="ANK"/>
    <property type="match status" value="16"/>
</dbReference>
<comment type="caution">
    <text evidence="10">The sequence shown here is derived from an EMBL/GenBank/DDBJ whole genome shotgun (WGS) entry which is preliminary data.</text>
</comment>
<dbReference type="AlphaFoldDB" id="A0A8J5N1P2"/>
<evidence type="ECO:0000313" key="11">
    <source>
        <dbReference type="Proteomes" id="UP000747542"/>
    </source>
</evidence>
<evidence type="ECO:0000256" key="5">
    <source>
        <dbReference type="ARBA" id="ARBA00023065"/>
    </source>
</evidence>
<keyword evidence="9" id="KW-0472">Membrane</keyword>
<feature type="transmembrane region" description="Helical" evidence="9">
    <location>
        <begin position="901"/>
        <end position="926"/>
    </location>
</feature>
<evidence type="ECO:0000256" key="1">
    <source>
        <dbReference type="ARBA" id="ARBA00022448"/>
    </source>
</evidence>
<accession>A0A8J5N1P2</accession>
<keyword evidence="6" id="KW-0325">Glycoprotein</keyword>
<feature type="repeat" description="ANK" evidence="8">
    <location>
        <begin position="207"/>
        <end position="239"/>
    </location>
</feature>
<evidence type="ECO:0000256" key="8">
    <source>
        <dbReference type="PROSITE-ProRule" id="PRU00023"/>
    </source>
</evidence>
<dbReference type="PANTHER" id="PTHR47143:SF1">
    <property type="entry name" value="ION_TRANS DOMAIN-CONTAINING PROTEIN"/>
    <property type="match status" value="1"/>
</dbReference>
<keyword evidence="7" id="KW-0407">Ion channel</keyword>
<dbReference type="GO" id="GO:0034220">
    <property type="term" value="P:monoatomic ion transmembrane transport"/>
    <property type="evidence" value="ECO:0007669"/>
    <property type="project" value="UniProtKB-KW"/>
</dbReference>
<evidence type="ECO:0000256" key="9">
    <source>
        <dbReference type="SAM" id="Phobius"/>
    </source>
</evidence>
<feature type="repeat" description="ANK" evidence="8">
    <location>
        <begin position="445"/>
        <end position="466"/>
    </location>
</feature>
<feature type="transmembrane region" description="Helical" evidence="9">
    <location>
        <begin position="993"/>
        <end position="1020"/>
    </location>
</feature>
<dbReference type="EMBL" id="JAHLQT010012015">
    <property type="protein sequence ID" value="KAG7171626.1"/>
    <property type="molecule type" value="Genomic_DNA"/>
</dbReference>
<gene>
    <name evidence="10" type="primary">Trpa1-L5</name>
    <name evidence="10" type="ORF">Hamer_G014765</name>
</gene>
<evidence type="ECO:0000256" key="6">
    <source>
        <dbReference type="ARBA" id="ARBA00023180"/>
    </source>
</evidence>
<organism evidence="10 11">
    <name type="scientific">Homarus americanus</name>
    <name type="common">American lobster</name>
    <dbReference type="NCBI Taxonomy" id="6706"/>
    <lineage>
        <taxon>Eukaryota</taxon>
        <taxon>Metazoa</taxon>
        <taxon>Ecdysozoa</taxon>
        <taxon>Arthropoda</taxon>
        <taxon>Crustacea</taxon>
        <taxon>Multicrustacea</taxon>
        <taxon>Malacostraca</taxon>
        <taxon>Eumalacostraca</taxon>
        <taxon>Eucarida</taxon>
        <taxon>Decapoda</taxon>
        <taxon>Pleocyemata</taxon>
        <taxon>Astacidea</taxon>
        <taxon>Nephropoidea</taxon>
        <taxon>Nephropidae</taxon>
        <taxon>Homarus</taxon>
    </lineage>
</organism>
<evidence type="ECO:0000256" key="4">
    <source>
        <dbReference type="ARBA" id="ARBA00023043"/>
    </source>
</evidence>
<evidence type="ECO:0000256" key="3">
    <source>
        <dbReference type="ARBA" id="ARBA00022737"/>
    </source>
</evidence>
<name>A0A8J5N1P2_HOMAM</name>
<keyword evidence="11" id="KW-1185">Reference proteome</keyword>
<dbReference type="GO" id="GO:1902495">
    <property type="term" value="C:transmembrane transporter complex"/>
    <property type="evidence" value="ECO:0007669"/>
    <property type="project" value="TreeGrafter"/>
</dbReference>
<dbReference type="InterPro" id="IPR036770">
    <property type="entry name" value="Ankyrin_rpt-contain_sf"/>
</dbReference>
<feature type="transmembrane region" description="Helical" evidence="9">
    <location>
        <begin position="869"/>
        <end position="889"/>
    </location>
</feature>
<keyword evidence="3" id="KW-0677">Repeat</keyword>
<dbReference type="SUPFAM" id="SSF48403">
    <property type="entry name" value="Ankyrin repeat"/>
    <property type="match status" value="2"/>
</dbReference>
<evidence type="ECO:0000256" key="7">
    <source>
        <dbReference type="ARBA" id="ARBA00023303"/>
    </source>
</evidence>
<dbReference type="PANTHER" id="PTHR47143">
    <property type="entry name" value="TRANSIENT RECEPTOR POTENTIAL CATION CHANNEL PROTEIN PAINLESS"/>
    <property type="match status" value="1"/>
</dbReference>
<feature type="repeat" description="ANK" evidence="8">
    <location>
        <begin position="512"/>
        <end position="544"/>
    </location>
</feature>
<keyword evidence="2" id="KW-0716">Sensory transduction</keyword>
<keyword evidence="10" id="KW-0675">Receptor</keyword>
<evidence type="ECO:0000313" key="10">
    <source>
        <dbReference type="EMBL" id="KAG7171626.1"/>
    </source>
</evidence>
<keyword evidence="9" id="KW-0812">Transmembrane</keyword>
<keyword evidence="4 8" id="KW-0040">ANK repeat</keyword>
<feature type="repeat" description="ANK" evidence="8">
    <location>
        <begin position="479"/>
        <end position="511"/>
    </location>
</feature>
<keyword evidence="9" id="KW-1133">Transmembrane helix</keyword>
<dbReference type="PRINTS" id="PR01415">
    <property type="entry name" value="ANKYRIN"/>
</dbReference>
<keyword evidence="5" id="KW-0406">Ion transport</keyword>
<dbReference type="InterPro" id="IPR052076">
    <property type="entry name" value="TRP_cation_channel"/>
</dbReference>
<dbReference type="Pfam" id="PF12796">
    <property type="entry name" value="Ank_2"/>
    <property type="match status" value="4"/>
</dbReference>
<dbReference type="Pfam" id="PF00023">
    <property type="entry name" value="Ank"/>
    <property type="match status" value="1"/>
</dbReference>
<dbReference type="Gene3D" id="1.25.40.20">
    <property type="entry name" value="Ankyrin repeat-containing domain"/>
    <property type="match status" value="5"/>
</dbReference>
<dbReference type="GO" id="GO:0022857">
    <property type="term" value="F:transmembrane transporter activity"/>
    <property type="evidence" value="ECO:0007669"/>
    <property type="project" value="TreeGrafter"/>
</dbReference>
<proteinExistence type="predicted"/>
<dbReference type="Pfam" id="PF13637">
    <property type="entry name" value="Ank_4"/>
    <property type="match status" value="1"/>
</dbReference>
<dbReference type="PROSITE" id="PS50088">
    <property type="entry name" value="ANK_REPEAT"/>
    <property type="match status" value="7"/>
</dbReference>
<keyword evidence="1" id="KW-0813">Transport</keyword>
<reference evidence="10" key="1">
    <citation type="journal article" date="2021" name="Sci. Adv.">
        <title>The American lobster genome reveals insights on longevity, neural, and immune adaptations.</title>
        <authorList>
            <person name="Polinski J.M."/>
            <person name="Zimin A.V."/>
            <person name="Clark K.F."/>
            <person name="Kohn A.B."/>
            <person name="Sadowski N."/>
            <person name="Timp W."/>
            <person name="Ptitsyn A."/>
            <person name="Khanna P."/>
            <person name="Romanova D.Y."/>
            <person name="Williams P."/>
            <person name="Greenwood S.J."/>
            <person name="Moroz L.L."/>
            <person name="Walt D.R."/>
            <person name="Bodnar A.G."/>
        </authorList>
    </citation>
    <scope>NUCLEOTIDE SEQUENCE</scope>
    <source>
        <strain evidence="10">GMGI-L3</strain>
    </source>
</reference>
<feature type="transmembrane region" description="Helical" evidence="9">
    <location>
        <begin position="738"/>
        <end position="763"/>
    </location>
</feature>